<dbReference type="WBParaSite" id="RSKR_0000831200.1">
    <property type="protein sequence ID" value="RSKR_0000831200.1"/>
    <property type="gene ID" value="RSKR_0000831200"/>
</dbReference>
<sequence length="431" mass="48932">MKAGYMLRRLENLKSQAAGSPTQISSLIEIEESSGELVNKNSEKLLPINDNSINEENKELPTDSSESEIYDTNNVLADSVFENSNIISTIQSPETSKSHEDLSFSTTPTAATNVLRTEATHSTTTTTITTSSPSPTTATPNEEEIIEQVEQRSSSSHLSRSKTFNPKANHTKEECFRLTQSELINELKQKGTYNPDLMAWDASGLLRFLDRSISDQYERRKSSHPNSEQTVMRNVEALEKILLELDLKCDVRQPEVISKLQNLTIHPPRRSVASPTIRMNKEEIRSKRSASLMDTNILKAFNQSRLRDNFDPNYSKGQKIIGEVYIVPFGCDKRGEEEDGYLRLCGACQAIRKLPDNFFPPFINEVMCDEDKSCLYINDFPHGRCNQKYMNFVVLKNVGTDDCQIWQKFNLNVRVSCECFINETSFFAKYV</sequence>
<organism evidence="1 2">
    <name type="scientific">Rhabditophanes sp. KR3021</name>
    <dbReference type="NCBI Taxonomy" id="114890"/>
    <lineage>
        <taxon>Eukaryota</taxon>
        <taxon>Metazoa</taxon>
        <taxon>Ecdysozoa</taxon>
        <taxon>Nematoda</taxon>
        <taxon>Chromadorea</taxon>
        <taxon>Rhabditida</taxon>
        <taxon>Tylenchina</taxon>
        <taxon>Panagrolaimomorpha</taxon>
        <taxon>Strongyloidoidea</taxon>
        <taxon>Alloionematidae</taxon>
        <taxon>Rhabditophanes</taxon>
    </lineage>
</organism>
<protein>
    <submittedName>
        <fullName evidence="2">Spaetzle domain-containing protein</fullName>
    </submittedName>
</protein>
<evidence type="ECO:0000313" key="1">
    <source>
        <dbReference type="Proteomes" id="UP000095286"/>
    </source>
</evidence>
<dbReference type="Proteomes" id="UP000095286">
    <property type="component" value="Unplaced"/>
</dbReference>
<accession>A0AC35U7X8</accession>
<name>A0AC35U7X8_9BILA</name>
<reference evidence="2" key="1">
    <citation type="submission" date="2016-11" db="UniProtKB">
        <authorList>
            <consortium name="WormBaseParasite"/>
        </authorList>
    </citation>
    <scope>IDENTIFICATION</scope>
    <source>
        <strain evidence="2">KR3021</strain>
    </source>
</reference>
<proteinExistence type="predicted"/>
<evidence type="ECO:0000313" key="2">
    <source>
        <dbReference type="WBParaSite" id="RSKR_0000831200.1"/>
    </source>
</evidence>